<comment type="caution">
    <text evidence="2">The sequence shown here is derived from an EMBL/GenBank/DDBJ whole genome shotgun (WGS) entry which is preliminary data.</text>
</comment>
<feature type="compositionally biased region" description="Polar residues" evidence="1">
    <location>
        <begin position="9"/>
        <end position="26"/>
    </location>
</feature>
<evidence type="ECO:0000313" key="3">
    <source>
        <dbReference type="EMBL" id="GES74504.1"/>
    </source>
</evidence>
<evidence type="ECO:0000313" key="2">
    <source>
        <dbReference type="EMBL" id="GBB99238.1"/>
    </source>
</evidence>
<dbReference type="Proteomes" id="UP000615446">
    <property type="component" value="Unassembled WGS sequence"/>
</dbReference>
<name>A0A2Z6S569_9GLOM</name>
<gene>
    <name evidence="3" type="ORF">RCL2_000198200</name>
    <name evidence="2" type="ORF">RclHR1_03460007</name>
</gene>
<feature type="compositionally biased region" description="Basic residues" evidence="1">
    <location>
        <begin position="79"/>
        <end position="91"/>
    </location>
</feature>
<accession>A0A2Z6S569</accession>
<dbReference type="EMBL" id="BEXD01002735">
    <property type="protein sequence ID" value="GBB99238.1"/>
    <property type="molecule type" value="Genomic_DNA"/>
</dbReference>
<proteinExistence type="predicted"/>
<feature type="region of interest" description="Disordered" evidence="1">
    <location>
        <begin position="57"/>
        <end position="91"/>
    </location>
</feature>
<organism evidence="2 4">
    <name type="scientific">Rhizophagus clarus</name>
    <dbReference type="NCBI Taxonomy" id="94130"/>
    <lineage>
        <taxon>Eukaryota</taxon>
        <taxon>Fungi</taxon>
        <taxon>Fungi incertae sedis</taxon>
        <taxon>Mucoromycota</taxon>
        <taxon>Glomeromycotina</taxon>
        <taxon>Glomeromycetes</taxon>
        <taxon>Glomerales</taxon>
        <taxon>Glomeraceae</taxon>
        <taxon>Rhizophagus</taxon>
    </lineage>
</organism>
<dbReference type="Proteomes" id="UP000247702">
    <property type="component" value="Unassembled WGS sequence"/>
</dbReference>
<reference evidence="3" key="2">
    <citation type="submission" date="2019-10" db="EMBL/GenBank/DDBJ databases">
        <title>Conservation and host-specific expression of non-tandemly repeated heterogenous ribosome RNA gene in arbuscular mycorrhizal fungi.</title>
        <authorList>
            <person name="Maeda T."/>
            <person name="Kobayashi Y."/>
            <person name="Nakagawa T."/>
            <person name="Ezawa T."/>
            <person name="Yamaguchi K."/>
            <person name="Bino T."/>
            <person name="Nishimoto Y."/>
            <person name="Shigenobu S."/>
            <person name="Kawaguchi M."/>
        </authorList>
    </citation>
    <scope>NUCLEOTIDE SEQUENCE</scope>
    <source>
        <strain evidence="3">HR1</strain>
    </source>
</reference>
<feature type="compositionally biased region" description="Polar residues" evidence="1">
    <location>
        <begin position="57"/>
        <end position="70"/>
    </location>
</feature>
<protein>
    <submittedName>
        <fullName evidence="2">Uncharacterized protein</fullName>
    </submittedName>
</protein>
<reference evidence="2 4" key="1">
    <citation type="submission" date="2017-11" db="EMBL/GenBank/DDBJ databases">
        <title>The genome of Rhizophagus clarus HR1 reveals common genetic basis of auxotrophy among arbuscular mycorrhizal fungi.</title>
        <authorList>
            <person name="Kobayashi Y."/>
        </authorList>
    </citation>
    <scope>NUCLEOTIDE SEQUENCE [LARGE SCALE GENOMIC DNA]</scope>
    <source>
        <strain evidence="2 4">HR1</strain>
    </source>
</reference>
<feature type="region of interest" description="Disordered" evidence="1">
    <location>
        <begin position="1"/>
        <end position="28"/>
    </location>
</feature>
<evidence type="ECO:0000256" key="1">
    <source>
        <dbReference type="SAM" id="MobiDB-lite"/>
    </source>
</evidence>
<sequence length="91" mass="10504">MPNDRVSFGQMTPNLKNGQMTRSLPNTGLKRVQTDVQEVAPKMKELYELQTDMTIPQHQTQKETVSSSITLPPPIPQKNLHRFMKNSREKR</sequence>
<keyword evidence="4" id="KW-1185">Reference proteome</keyword>
<evidence type="ECO:0000313" key="4">
    <source>
        <dbReference type="Proteomes" id="UP000247702"/>
    </source>
</evidence>
<dbReference type="EMBL" id="BLAL01000012">
    <property type="protein sequence ID" value="GES74504.1"/>
    <property type="molecule type" value="Genomic_DNA"/>
</dbReference>
<dbReference type="AlphaFoldDB" id="A0A2Z6S569"/>